<gene>
    <name evidence="2" type="ORF">PCAR00345_LOCUS6551</name>
</gene>
<protein>
    <recommendedName>
        <fullName evidence="3">Thiol-disulfide oxidoreductase DCC</fullName>
    </recommendedName>
</protein>
<dbReference type="EMBL" id="HBIZ01011028">
    <property type="protein sequence ID" value="CAE0753964.1"/>
    <property type="molecule type" value="Transcribed_RNA"/>
</dbReference>
<dbReference type="PROSITE" id="PS51257">
    <property type="entry name" value="PROKAR_LIPOPROTEIN"/>
    <property type="match status" value="1"/>
</dbReference>
<reference evidence="2" key="1">
    <citation type="submission" date="2021-01" db="EMBL/GenBank/DDBJ databases">
        <authorList>
            <person name="Corre E."/>
            <person name="Pelletier E."/>
            <person name="Niang G."/>
            <person name="Scheremetjew M."/>
            <person name="Finn R."/>
            <person name="Kale V."/>
            <person name="Holt S."/>
            <person name="Cochrane G."/>
            <person name="Meng A."/>
            <person name="Brown T."/>
            <person name="Cohen L."/>
        </authorList>
    </citation>
    <scope>NUCLEOTIDE SEQUENCE</scope>
    <source>
        <strain evidence="2">CCMP645</strain>
    </source>
</reference>
<accession>A0A7S4EUX8</accession>
<dbReference type="PANTHER" id="PTHR33639">
    <property type="entry name" value="THIOL-DISULFIDE OXIDOREDUCTASE DCC"/>
    <property type="match status" value="1"/>
</dbReference>
<sequence length="187" mass="20470">MPFYRLCAVLLPIATAAALSSCSISMVAGPLSGKAPTLSRLPSGRRLVLYDGVCNFCNRWVNFVIDNDPKGVFCFASMQSTAGREALAACGRDPNDLSTFMLIDEEGFWTQSTAALRVAQSLQPAVLRGAGTAFEPLPPFFRDGIYRLVAENRYSILGRAQDGTAPSCQLKYDIETLRARMLDFDER</sequence>
<name>A0A7S4EUX8_CHRCT</name>
<keyword evidence="1" id="KW-0732">Signal</keyword>
<feature type="chain" id="PRO_5030840848" description="Thiol-disulfide oxidoreductase DCC" evidence="1">
    <location>
        <begin position="19"/>
        <end position="187"/>
    </location>
</feature>
<dbReference type="GO" id="GO:0015035">
    <property type="term" value="F:protein-disulfide reductase activity"/>
    <property type="evidence" value="ECO:0007669"/>
    <property type="project" value="InterPro"/>
</dbReference>
<dbReference type="PANTHER" id="PTHR33639:SF2">
    <property type="entry name" value="DUF393 DOMAIN-CONTAINING PROTEIN"/>
    <property type="match status" value="1"/>
</dbReference>
<dbReference type="InterPro" id="IPR007263">
    <property type="entry name" value="DCC1-like"/>
</dbReference>
<dbReference type="Pfam" id="PF04134">
    <property type="entry name" value="DCC1-like"/>
    <property type="match status" value="1"/>
</dbReference>
<feature type="signal peptide" evidence="1">
    <location>
        <begin position="1"/>
        <end position="18"/>
    </location>
</feature>
<evidence type="ECO:0000313" key="2">
    <source>
        <dbReference type="EMBL" id="CAE0753964.1"/>
    </source>
</evidence>
<proteinExistence type="predicted"/>
<organism evidence="2">
    <name type="scientific">Chrysotila carterae</name>
    <name type="common">Marine alga</name>
    <name type="synonym">Syracosphaera carterae</name>
    <dbReference type="NCBI Taxonomy" id="13221"/>
    <lineage>
        <taxon>Eukaryota</taxon>
        <taxon>Haptista</taxon>
        <taxon>Haptophyta</taxon>
        <taxon>Prymnesiophyceae</taxon>
        <taxon>Isochrysidales</taxon>
        <taxon>Isochrysidaceae</taxon>
        <taxon>Chrysotila</taxon>
    </lineage>
</organism>
<dbReference type="AlphaFoldDB" id="A0A7S4EUX8"/>
<dbReference type="InterPro" id="IPR052927">
    <property type="entry name" value="DCC_oxidoreductase"/>
</dbReference>
<evidence type="ECO:0008006" key="3">
    <source>
        <dbReference type="Google" id="ProtNLM"/>
    </source>
</evidence>
<evidence type="ECO:0000256" key="1">
    <source>
        <dbReference type="SAM" id="SignalP"/>
    </source>
</evidence>